<gene>
    <name evidence="2" type="ORF">HMPREF0372_01573</name>
</gene>
<evidence type="ECO:0000313" key="2">
    <source>
        <dbReference type="EMBL" id="EHM52226.1"/>
    </source>
</evidence>
<dbReference type="HOGENOM" id="CLU_3270402_0_0_9"/>
<dbReference type="AlphaFoldDB" id="G9YPY0"/>
<evidence type="ECO:0000256" key="1">
    <source>
        <dbReference type="SAM" id="MobiDB-lite"/>
    </source>
</evidence>
<dbReference type="EMBL" id="AGCK01000118">
    <property type="protein sequence ID" value="EHM52226.1"/>
    <property type="molecule type" value="Genomic_DNA"/>
</dbReference>
<reference evidence="2 3" key="1">
    <citation type="submission" date="2011-08" db="EMBL/GenBank/DDBJ databases">
        <authorList>
            <person name="Weinstock G."/>
            <person name="Sodergren E."/>
            <person name="Clifton S."/>
            <person name="Fulton L."/>
            <person name="Fulton B."/>
            <person name="Courtney L."/>
            <person name="Fronick C."/>
            <person name="Harrison M."/>
            <person name="Strong C."/>
            <person name="Farmer C."/>
            <person name="Delahaunty K."/>
            <person name="Markovic C."/>
            <person name="Hall O."/>
            <person name="Minx P."/>
            <person name="Tomlinson C."/>
            <person name="Mitreva M."/>
            <person name="Hou S."/>
            <person name="Chen J."/>
            <person name="Wollam A."/>
            <person name="Pepin K.H."/>
            <person name="Johnson M."/>
            <person name="Bhonagiri V."/>
            <person name="Zhang X."/>
            <person name="Suruliraj S."/>
            <person name="Warren W."/>
            <person name="Chinwalla A."/>
            <person name="Mardis E.R."/>
            <person name="Wilson R.K."/>
        </authorList>
    </citation>
    <scope>NUCLEOTIDE SEQUENCE [LARGE SCALE GENOMIC DNA]</scope>
    <source>
        <strain evidence="2 3">ATCC 29863</strain>
    </source>
</reference>
<dbReference type="Proteomes" id="UP000004459">
    <property type="component" value="Unassembled WGS sequence"/>
</dbReference>
<evidence type="ECO:0000313" key="3">
    <source>
        <dbReference type="Proteomes" id="UP000004459"/>
    </source>
</evidence>
<name>G9YPY0_FLAPL</name>
<proteinExistence type="predicted"/>
<comment type="caution">
    <text evidence="2">The sequence shown here is derived from an EMBL/GenBank/DDBJ whole genome shotgun (WGS) entry which is preliminary data.</text>
</comment>
<accession>G9YPY0</accession>
<feature type="region of interest" description="Disordered" evidence="1">
    <location>
        <begin position="1"/>
        <end position="24"/>
    </location>
</feature>
<protein>
    <submittedName>
        <fullName evidence="2">Uncharacterized protein</fullName>
    </submittedName>
</protein>
<organism evidence="2 3">
    <name type="scientific">Flavonifractor plautii ATCC 29863</name>
    <dbReference type="NCBI Taxonomy" id="411475"/>
    <lineage>
        <taxon>Bacteria</taxon>
        <taxon>Bacillati</taxon>
        <taxon>Bacillota</taxon>
        <taxon>Clostridia</taxon>
        <taxon>Eubacteriales</taxon>
        <taxon>Oscillospiraceae</taxon>
        <taxon>Flavonifractor</taxon>
    </lineage>
</organism>
<feature type="compositionally biased region" description="Pro residues" evidence="1">
    <location>
        <begin position="1"/>
        <end position="10"/>
    </location>
</feature>
<sequence>MYHTPAPAPAPEDGGGAGKFAAKSGMTSLQGGENMINYYSL</sequence>